<evidence type="ECO:0000313" key="14">
    <source>
        <dbReference type="EMBL" id="EEN58333.1"/>
    </source>
</evidence>
<keyword evidence="5" id="KW-0812">Transmembrane</keyword>
<gene>
    <name evidence="14" type="ORF">BRAFLDRAFT_228111</name>
</gene>
<keyword evidence="7" id="KW-0677">Repeat</keyword>
<dbReference type="InterPro" id="IPR013098">
    <property type="entry name" value="Ig_I-set"/>
</dbReference>
<feature type="domain" description="Ig-like" evidence="13">
    <location>
        <begin position="2"/>
        <end position="89"/>
    </location>
</feature>
<keyword evidence="6" id="KW-0732">Signal</keyword>
<evidence type="ECO:0000256" key="1">
    <source>
        <dbReference type="ARBA" id="ARBA00004167"/>
    </source>
</evidence>
<evidence type="ECO:0000256" key="9">
    <source>
        <dbReference type="ARBA" id="ARBA00023136"/>
    </source>
</evidence>
<dbReference type="EMBL" id="GG666532">
    <property type="protein sequence ID" value="EEN58333.1"/>
    <property type="molecule type" value="Genomic_DNA"/>
</dbReference>
<keyword evidence="9" id="KW-0472">Membrane</keyword>
<keyword evidence="11" id="KW-0325">Glycoprotein</keyword>
<dbReference type="FunFam" id="2.60.40.10:FF:003776">
    <property type="match status" value="1"/>
</dbReference>
<feature type="domain" description="Ig-like" evidence="13">
    <location>
        <begin position="92"/>
        <end position="176"/>
    </location>
</feature>
<name>C3YN14_BRAFL</name>
<comment type="similarity">
    <text evidence="3">Belongs to the immunoglobulin superfamily. DCC family.</text>
</comment>
<evidence type="ECO:0000256" key="2">
    <source>
        <dbReference type="ARBA" id="ARBA00004236"/>
    </source>
</evidence>
<dbReference type="PANTHER" id="PTHR45080">
    <property type="entry name" value="CONTACTIN 5"/>
    <property type="match status" value="1"/>
</dbReference>
<dbReference type="FunFam" id="2.60.40.10:FF:000189">
    <property type="entry name" value="Neogenin isoform 3"/>
    <property type="match status" value="1"/>
</dbReference>
<dbReference type="PANTHER" id="PTHR45080:SF8">
    <property type="entry name" value="IG-LIKE DOMAIN-CONTAINING PROTEIN"/>
    <property type="match status" value="1"/>
</dbReference>
<evidence type="ECO:0000256" key="10">
    <source>
        <dbReference type="ARBA" id="ARBA00023157"/>
    </source>
</evidence>
<evidence type="ECO:0000256" key="4">
    <source>
        <dbReference type="ARBA" id="ARBA00022475"/>
    </source>
</evidence>
<reference evidence="14" key="1">
    <citation type="journal article" date="2008" name="Nature">
        <title>The amphioxus genome and the evolution of the chordate karyotype.</title>
        <authorList>
            <consortium name="US DOE Joint Genome Institute (JGI-PGF)"/>
            <person name="Putnam N.H."/>
            <person name="Butts T."/>
            <person name="Ferrier D.E.K."/>
            <person name="Furlong R.F."/>
            <person name="Hellsten U."/>
            <person name="Kawashima T."/>
            <person name="Robinson-Rechavi M."/>
            <person name="Shoguchi E."/>
            <person name="Terry A."/>
            <person name="Yu J.-K."/>
            <person name="Benito-Gutierrez E.L."/>
            <person name="Dubchak I."/>
            <person name="Garcia-Fernandez J."/>
            <person name="Gibson-Brown J.J."/>
            <person name="Grigoriev I.V."/>
            <person name="Horton A.C."/>
            <person name="de Jong P.J."/>
            <person name="Jurka J."/>
            <person name="Kapitonov V.V."/>
            <person name="Kohara Y."/>
            <person name="Kuroki Y."/>
            <person name="Lindquist E."/>
            <person name="Lucas S."/>
            <person name="Osoegawa K."/>
            <person name="Pennacchio L.A."/>
            <person name="Salamov A.A."/>
            <person name="Satou Y."/>
            <person name="Sauka-Spengler T."/>
            <person name="Schmutz J."/>
            <person name="Shin-I T."/>
            <person name="Toyoda A."/>
            <person name="Bronner-Fraser M."/>
            <person name="Fujiyama A."/>
            <person name="Holland L.Z."/>
            <person name="Holland P.W.H."/>
            <person name="Satoh N."/>
            <person name="Rokhsar D.S."/>
        </authorList>
    </citation>
    <scope>NUCLEOTIDE SEQUENCE [LARGE SCALE GENOMIC DNA]</scope>
    <source>
        <strain evidence="14">S238N-H82</strain>
        <tissue evidence="14">Testes</tissue>
    </source>
</reference>
<sequence length="279" mass="29961">QPSIQIYPQQATETAGRSAQFRCDVSGAPPFQISWGRSDGRPLPQRYRLSNENSVLTISNLESGDSGYFICRGSNLYGTAQAQAQLTVTGAPEVTVRPEVMEVPEGERVVLECNARGNPTPTLSWNKYNDPIPVGAVESNGVLTIPQARLSDSGHYVCTGSNSVGTEQKRVELRISRPAIETVGPGGQVSQPNLLTATTGQTVQLRCVVSGEPVPTITWGKHGGALAQNHQVLNDVLRIVRVSSADRGMYVCTVDNMAGVSSASIMLEVECKILHFVKI</sequence>
<proteinExistence type="inferred from homology"/>
<dbReference type="FunFam" id="2.60.40.10:FF:000005">
    <property type="entry name" value="Neuronal cell adhesion molecule"/>
    <property type="match status" value="1"/>
</dbReference>
<dbReference type="GO" id="GO:0007155">
    <property type="term" value="P:cell adhesion"/>
    <property type="evidence" value="ECO:0007669"/>
    <property type="project" value="InterPro"/>
</dbReference>
<evidence type="ECO:0000256" key="7">
    <source>
        <dbReference type="ARBA" id="ARBA00022737"/>
    </source>
</evidence>
<dbReference type="InterPro" id="IPR007110">
    <property type="entry name" value="Ig-like_dom"/>
</dbReference>
<dbReference type="InterPro" id="IPR009138">
    <property type="entry name" value="Neural_cell_adh"/>
</dbReference>
<evidence type="ECO:0000256" key="6">
    <source>
        <dbReference type="ARBA" id="ARBA00022729"/>
    </source>
</evidence>
<feature type="non-terminal residue" evidence="14">
    <location>
        <position position="1"/>
    </location>
</feature>
<dbReference type="AlphaFoldDB" id="C3YN14"/>
<dbReference type="InterPro" id="IPR003599">
    <property type="entry name" value="Ig_sub"/>
</dbReference>
<dbReference type="Pfam" id="PF07679">
    <property type="entry name" value="I-set"/>
    <property type="match status" value="2"/>
</dbReference>
<keyword evidence="10" id="KW-1015">Disulfide bond</keyword>
<dbReference type="SUPFAM" id="SSF48726">
    <property type="entry name" value="Immunoglobulin"/>
    <property type="match status" value="3"/>
</dbReference>
<dbReference type="eggNOG" id="KOG3509">
    <property type="taxonomic scope" value="Eukaryota"/>
</dbReference>
<accession>C3YN14</accession>
<organism>
    <name type="scientific">Branchiostoma floridae</name>
    <name type="common">Florida lancelet</name>
    <name type="synonym">Amphioxus</name>
    <dbReference type="NCBI Taxonomy" id="7739"/>
    <lineage>
        <taxon>Eukaryota</taxon>
        <taxon>Metazoa</taxon>
        <taxon>Chordata</taxon>
        <taxon>Cephalochordata</taxon>
        <taxon>Leptocardii</taxon>
        <taxon>Amphioxiformes</taxon>
        <taxon>Branchiostomatidae</taxon>
        <taxon>Branchiostoma</taxon>
    </lineage>
</organism>
<dbReference type="InParanoid" id="C3YN14"/>
<evidence type="ECO:0000256" key="3">
    <source>
        <dbReference type="ARBA" id="ARBA00009588"/>
    </source>
</evidence>
<dbReference type="SMART" id="SM00408">
    <property type="entry name" value="IGc2"/>
    <property type="match status" value="3"/>
</dbReference>
<dbReference type="InterPro" id="IPR013783">
    <property type="entry name" value="Ig-like_fold"/>
</dbReference>
<keyword evidence="12" id="KW-0393">Immunoglobulin domain</keyword>
<dbReference type="PRINTS" id="PR01838">
    <property type="entry name" value="NCAMFAMILY"/>
</dbReference>
<evidence type="ECO:0000256" key="8">
    <source>
        <dbReference type="ARBA" id="ARBA00022989"/>
    </source>
</evidence>
<evidence type="ECO:0000256" key="5">
    <source>
        <dbReference type="ARBA" id="ARBA00022692"/>
    </source>
</evidence>
<dbReference type="Pfam" id="PF13927">
    <property type="entry name" value="Ig_3"/>
    <property type="match status" value="1"/>
</dbReference>
<protein>
    <recommendedName>
        <fullName evidence="13">Ig-like domain-containing protein</fullName>
    </recommendedName>
</protein>
<comment type="subcellular location">
    <subcellularLocation>
        <location evidence="2">Cell membrane</location>
    </subcellularLocation>
    <subcellularLocation>
        <location evidence="1">Membrane</location>
        <topology evidence="1">Single-pass membrane protein</topology>
    </subcellularLocation>
</comment>
<dbReference type="SMART" id="SM00409">
    <property type="entry name" value="IG"/>
    <property type="match status" value="3"/>
</dbReference>
<dbReference type="Gene3D" id="2.60.40.10">
    <property type="entry name" value="Immunoglobulins"/>
    <property type="match status" value="3"/>
</dbReference>
<keyword evidence="8" id="KW-1133">Transmembrane helix</keyword>
<evidence type="ECO:0000256" key="12">
    <source>
        <dbReference type="ARBA" id="ARBA00023319"/>
    </source>
</evidence>
<evidence type="ECO:0000259" key="13">
    <source>
        <dbReference type="PROSITE" id="PS50835"/>
    </source>
</evidence>
<evidence type="ECO:0000256" key="11">
    <source>
        <dbReference type="ARBA" id="ARBA00023180"/>
    </source>
</evidence>
<dbReference type="InterPro" id="IPR003598">
    <property type="entry name" value="Ig_sub2"/>
</dbReference>
<keyword evidence="4" id="KW-1003">Cell membrane</keyword>
<dbReference type="GO" id="GO:0005886">
    <property type="term" value="C:plasma membrane"/>
    <property type="evidence" value="ECO:0007669"/>
    <property type="project" value="UniProtKB-SubCell"/>
</dbReference>
<dbReference type="InterPro" id="IPR050958">
    <property type="entry name" value="Cell_Adh-Cytoskel_Orgn"/>
</dbReference>
<dbReference type="InterPro" id="IPR036179">
    <property type="entry name" value="Ig-like_dom_sf"/>
</dbReference>
<feature type="domain" description="Ig-like" evidence="13">
    <location>
        <begin position="178"/>
        <end position="268"/>
    </location>
</feature>
<dbReference type="PROSITE" id="PS50835">
    <property type="entry name" value="IG_LIKE"/>
    <property type="match status" value="3"/>
</dbReference>